<dbReference type="InterPro" id="IPR016039">
    <property type="entry name" value="Thiolase-like"/>
</dbReference>
<evidence type="ECO:0000256" key="1">
    <source>
        <dbReference type="ARBA" id="ARBA00008467"/>
    </source>
</evidence>
<evidence type="ECO:0000256" key="2">
    <source>
        <dbReference type="ARBA" id="ARBA00022679"/>
    </source>
</evidence>
<evidence type="ECO:0000313" key="6">
    <source>
        <dbReference type="Proteomes" id="UP000199116"/>
    </source>
</evidence>
<dbReference type="PANTHER" id="PTHR11712">
    <property type="entry name" value="POLYKETIDE SYNTHASE-RELATED"/>
    <property type="match status" value="1"/>
</dbReference>
<dbReference type="Pfam" id="PF00109">
    <property type="entry name" value="ketoacyl-synt"/>
    <property type="match status" value="1"/>
</dbReference>
<dbReference type="SMART" id="SM00825">
    <property type="entry name" value="PKS_KS"/>
    <property type="match status" value="1"/>
</dbReference>
<dbReference type="GO" id="GO:0004315">
    <property type="term" value="F:3-oxoacyl-[acyl-carrier-protein] synthase activity"/>
    <property type="evidence" value="ECO:0007669"/>
    <property type="project" value="TreeGrafter"/>
</dbReference>
<dbReference type="InterPro" id="IPR014030">
    <property type="entry name" value="Ketoacyl_synth_N"/>
</dbReference>
<dbReference type="SUPFAM" id="SSF53901">
    <property type="entry name" value="Thiolase-like"/>
    <property type="match status" value="2"/>
</dbReference>
<dbReference type="Proteomes" id="UP000199116">
    <property type="component" value="Unassembled WGS sequence"/>
</dbReference>
<dbReference type="InterPro" id="IPR000794">
    <property type="entry name" value="Beta-ketoacyl_synthase"/>
</dbReference>
<dbReference type="PROSITE" id="PS52004">
    <property type="entry name" value="KS3_2"/>
    <property type="match status" value="1"/>
</dbReference>
<sequence length="386" mass="41799">MKSPVFISSLGSVSALGQSPAEIWKNYKNPKHFISKHRFDETEAFAAFLPENLKAEIEALKSENPNYRKLDDSVLFAIFSARKAIKEAGWKSEKNIGINIGSSRGATGLFEKYHKEFIETGKAATQASPSTTLGNISSWVSQDLQTEGPEFSHSVTCSTGLHSVVNAIAWMQAGFADKFLAGGSEAALTPFTIAQMKAMKIYASEDLDFPCRALDMQKKRNSMILGEASGILALQKENSEKAIAKITGFGYATETLKHSVSISEKGESLQKAMKMAIGEKELSEIDAVVMHAPGTLKGDLSEVNAIKTLFGKNAPAMTSNKWKLGHTFAASGILNLELAILMLQHQDFIEVPFSEISKSPSKLENILVNAVGFGGNAVSILISRKS</sequence>
<evidence type="ECO:0000259" key="4">
    <source>
        <dbReference type="PROSITE" id="PS52004"/>
    </source>
</evidence>
<dbReference type="RefSeq" id="WP_093305831.1">
    <property type="nucleotide sequence ID" value="NZ_FOOH01000024.1"/>
</dbReference>
<dbReference type="AlphaFoldDB" id="A0A1I2NQ16"/>
<accession>A0A1I2NQ16</accession>
<evidence type="ECO:0000256" key="3">
    <source>
        <dbReference type="RuleBase" id="RU003694"/>
    </source>
</evidence>
<gene>
    <name evidence="5" type="ORF">SAMN04488033_12418</name>
</gene>
<evidence type="ECO:0000313" key="5">
    <source>
        <dbReference type="EMBL" id="SFG06004.1"/>
    </source>
</evidence>
<name>A0A1I2NQ16_9FLAO</name>
<keyword evidence="6" id="KW-1185">Reference proteome</keyword>
<dbReference type="PANTHER" id="PTHR11712:SF336">
    <property type="entry name" value="3-OXOACYL-[ACYL-CARRIER-PROTEIN] SYNTHASE, MITOCHONDRIAL"/>
    <property type="match status" value="1"/>
</dbReference>
<dbReference type="EMBL" id="FOOH01000024">
    <property type="protein sequence ID" value="SFG06004.1"/>
    <property type="molecule type" value="Genomic_DNA"/>
</dbReference>
<dbReference type="Pfam" id="PF02801">
    <property type="entry name" value="Ketoacyl-synt_C"/>
    <property type="match status" value="1"/>
</dbReference>
<dbReference type="GO" id="GO:0006633">
    <property type="term" value="P:fatty acid biosynthetic process"/>
    <property type="evidence" value="ECO:0007669"/>
    <property type="project" value="TreeGrafter"/>
</dbReference>
<proteinExistence type="inferred from homology"/>
<feature type="domain" description="Ketosynthase family 3 (KS3)" evidence="4">
    <location>
        <begin position="2"/>
        <end position="384"/>
    </location>
</feature>
<keyword evidence="2 3" id="KW-0808">Transferase</keyword>
<dbReference type="Gene3D" id="3.40.47.10">
    <property type="match status" value="1"/>
</dbReference>
<protein>
    <submittedName>
        <fullName evidence="5">3-oxoacyl-(Acyl-carrier-protein) synthase</fullName>
    </submittedName>
</protein>
<comment type="similarity">
    <text evidence="1 3">Belongs to the thiolase-like superfamily. Beta-ketoacyl-ACP synthases family.</text>
</comment>
<organism evidence="5 6">
    <name type="scientific">Salegentibacter agarivorans</name>
    <dbReference type="NCBI Taxonomy" id="345907"/>
    <lineage>
        <taxon>Bacteria</taxon>
        <taxon>Pseudomonadati</taxon>
        <taxon>Bacteroidota</taxon>
        <taxon>Flavobacteriia</taxon>
        <taxon>Flavobacteriales</taxon>
        <taxon>Flavobacteriaceae</taxon>
        <taxon>Salegentibacter</taxon>
    </lineage>
</organism>
<reference evidence="6" key="1">
    <citation type="submission" date="2016-10" db="EMBL/GenBank/DDBJ databases">
        <authorList>
            <person name="Varghese N."/>
            <person name="Submissions S."/>
        </authorList>
    </citation>
    <scope>NUCLEOTIDE SEQUENCE [LARGE SCALE GENOMIC DNA]</scope>
    <source>
        <strain evidence="6">DSM 23515</strain>
    </source>
</reference>
<dbReference type="InterPro" id="IPR014031">
    <property type="entry name" value="Ketoacyl_synth_C"/>
</dbReference>
<dbReference type="InterPro" id="IPR020841">
    <property type="entry name" value="PKS_Beta-ketoAc_synthase_dom"/>
</dbReference>